<dbReference type="Pfam" id="PF00782">
    <property type="entry name" value="DSPc"/>
    <property type="match status" value="1"/>
</dbReference>
<feature type="region of interest" description="Disordered" evidence="5">
    <location>
        <begin position="104"/>
        <end position="129"/>
    </location>
</feature>
<keyword evidence="9" id="KW-1185">Reference proteome</keyword>
<feature type="domain" description="Tyrosine-protein phosphatase" evidence="6">
    <location>
        <begin position="185"/>
        <end position="343"/>
    </location>
</feature>
<evidence type="ECO:0000313" key="9">
    <source>
        <dbReference type="Proteomes" id="UP000230750"/>
    </source>
</evidence>
<proteinExistence type="inferred from homology"/>
<evidence type="ECO:0000256" key="1">
    <source>
        <dbReference type="ARBA" id="ARBA00008601"/>
    </source>
</evidence>
<dbReference type="GO" id="GO:0005737">
    <property type="term" value="C:cytoplasm"/>
    <property type="evidence" value="ECO:0007669"/>
    <property type="project" value="TreeGrafter"/>
</dbReference>
<sequence length="372" mass="41721">MATWLSGTRETARSCSVESCQARVGDVKHPQLIRHRSHSDSTGHNGCFSCPDLADVRQRPTPLRQLSANEELHRKLKSSKSLCESQGPVRSTLPNQATVETYSRYSQSFSSRPSSGIERCSSRGSTSTNNAYSIRKLSSVSSCRSSSEIDCISFDEELDLSKVIPEIRIDISPGGLTTGPYKDHHIVEVLDFLFLGDIEAANREPLLCRLNIGYMVDLSNLTLHQMRRRVKLKDCPCLCPSERKHAPIRLTVLVDEACNEDIEQYFDEINAFIEGARKTGNKVLVFCVNGHTVSPTFVIQYLMKTLNWTVKQAFTFVKSRRADIETSNGFQRALIKLERRLLPQSVPSEADVFGSDTASDQARYGRRPLAWT</sequence>
<evidence type="ECO:0000256" key="3">
    <source>
        <dbReference type="ARBA" id="ARBA00022801"/>
    </source>
</evidence>
<dbReference type="CDD" id="cd14498">
    <property type="entry name" value="DSP"/>
    <property type="match status" value="1"/>
</dbReference>
<gene>
    <name evidence="8" type="ORF">BSL78_24768</name>
</gene>
<evidence type="ECO:0000256" key="4">
    <source>
        <dbReference type="ARBA" id="ARBA00022912"/>
    </source>
</evidence>
<keyword evidence="3" id="KW-0378">Hydrolase</keyword>
<dbReference type="InterPro" id="IPR029021">
    <property type="entry name" value="Prot-tyrosine_phosphatase-like"/>
</dbReference>
<accession>A0A2G8JRR4</accession>
<dbReference type="AlphaFoldDB" id="A0A2G8JRR4"/>
<dbReference type="EC" id="3.1.3.48" evidence="2"/>
<feature type="domain" description="Tyrosine specific protein phosphatases" evidence="7">
    <location>
        <begin position="263"/>
        <end position="321"/>
    </location>
</feature>
<dbReference type="OrthoDB" id="2017893at2759"/>
<comment type="similarity">
    <text evidence="1">Belongs to the protein-tyrosine phosphatase family. Non-receptor class dual specificity subfamily.</text>
</comment>
<dbReference type="GO" id="GO:0008330">
    <property type="term" value="F:protein tyrosine/threonine phosphatase activity"/>
    <property type="evidence" value="ECO:0007669"/>
    <property type="project" value="TreeGrafter"/>
</dbReference>
<organism evidence="8 9">
    <name type="scientific">Stichopus japonicus</name>
    <name type="common">Sea cucumber</name>
    <dbReference type="NCBI Taxonomy" id="307972"/>
    <lineage>
        <taxon>Eukaryota</taxon>
        <taxon>Metazoa</taxon>
        <taxon>Echinodermata</taxon>
        <taxon>Eleutherozoa</taxon>
        <taxon>Echinozoa</taxon>
        <taxon>Holothuroidea</taxon>
        <taxon>Aspidochirotacea</taxon>
        <taxon>Aspidochirotida</taxon>
        <taxon>Stichopodidae</taxon>
        <taxon>Apostichopus</taxon>
    </lineage>
</organism>
<reference evidence="8 9" key="1">
    <citation type="journal article" date="2017" name="PLoS Biol.">
        <title>The sea cucumber genome provides insights into morphological evolution and visceral regeneration.</title>
        <authorList>
            <person name="Zhang X."/>
            <person name="Sun L."/>
            <person name="Yuan J."/>
            <person name="Sun Y."/>
            <person name="Gao Y."/>
            <person name="Zhang L."/>
            <person name="Li S."/>
            <person name="Dai H."/>
            <person name="Hamel J.F."/>
            <person name="Liu C."/>
            <person name="Yu Y."/>
            <person name="Liu S."/>
            <person name="Lin W."/>
            <person name="Guo K."/>
            <person name="Jin S."/>
            <person name="Xu P."/>
            <person name="Storey K.B."/>
            <person name="Huan P."/>
            <person name="Zhang T."/>
            <person name="Zhou Y."/>
            <person name="Zhang J."/>
            <person name="Lin C."/>
            <person name="Li X."/>
            <person name="Xing L."/>
            <person name="Huo D."/>
            <person name="Sun M."/>
            <person name="Wang L."/>
            <person name="Mercier A."/>
            <person name="Li F."/>
            <person name="Yang H."/>
            <person name="Xiang J."/>
        </authorList>
    </citation>
    <scope>NUCLEOTIDE SEQUENCE [LARGE SCALE GENOMIC DNA]</scope>
    <source>
        <strain evidence="8">Shaxun</strain>
        <tissue evidence="8">Muscle</tissue>
    </source>
</reference>
<dbReference type="InterPro" id="IPR020422">
    <property type="entry name" value="TYR_PHOSPHATASE_DUAL_dom"/>
</dbReference>
<evidence type="ECO:0000259" key="7">
    <source>
        <dbReference type="PROSITE" id="PS50056"/>
    </source>
</evidence>
<evidence type="ECO:0000256" key="2">
    <source>
        <dbReference type="ARBA" id="ARBA00013064"/>
    </source>
</evidence>
<dbReference type="InterPro" id="IPR000387">
    <property type="entry name" value="Tyr_Pase_dom"/>
</dbReference>
<evidence type="ECO:0000259" key="6">
    <source>
        <dbReference type="PROSITE" id="PS50054"/>
    </source>
</evidence>
<dbReference type="PROSITE" id="PS50054">
    <property type="entry name" value="TYR_PHOSPHATASE_DUAL"/>
    <property type="match status" value="1"/>
</dbReference>
<dbReference type="Proteomes" id="UP000230750">
    <property type="component" value="Unassembled WGS sequence"/>
</dbReference>
<comment type="caution">
    <text evidence="8">The sequence shown here is derived from an EMBL/GenBank/DDBJ whole genome shotgun (WGS) entry which is preliminary data.</text>
</comment>
<evidence type="ECO:0000313" key="8">
    <source>
        <dbReference type="EMBL" id="PIK38400.1"/>
    </source>
</evidence>
<dbReference type="SMART" id="SM00195">
    <property type="entry name" value="DSPc"/>
    <property type="match status" value="1"/>
</dbReference>
<dbReference type="GO" id="GO:0043409">
    <property type="term" value="P:negative regulation of MAPK cascade"/>
    <property type="evidence" value="ECO:0007669"/>
    <property type="project" value="TreeGrafter"/>
</dbReference>
<name>A0A2G8JRR4_STIJA</name>
<keyword evidence="4" id="KW-0904">Protein phosphatase</keyword>
<dbReference type="GO" id="GO:0017017">
    <property type="term" value="F:MAP kinase tyrosine/serine/threonine phosphatase activity"/>
    <property type="evidence" value="ECO:0007669"/>
    <property type="project" value="TreeGrafter"/>
</dbReference>
<dbReference type="PANTHER" id="PTHR10159:SF533">
    <property type="entry name" value="TYROSINE-PROTEIN PHOSPHATASE VHP-1"/>
    <property type="match status" value="1"/>
</dbReference>
<protein>
    <recommendedName>
        <fullName evidence="2">protein-tyrosine-phosphatase</fullName>
        <ecNumber evidence="2">3.1.3.48</ecNumber>
    </recommendedName>
</protein>
<evidence type="ECO:0000256" key="5">
    <source>
        <dbReference type="SAM" id="MobiDB-lite"/>
    </source>
</evidence>
<feature type="compositionally biased region" description="Low complexity" evidence="5">
    <location>
        <begin position="104"/>
        <end position="115"/>
    </location>
</feature>
<dbReference type="InterPro" id="IPR000340">
    <property type="entry name" value="Dual-sp_phosphatase_cat-dom"/>
</dbReference>
<dbReference type="GO" id="GO:0033550">
    <property type="term" value="F:MAP kinase tyrosine phosphatase activity"/>
    <property type="evidence" value="ECO:0007669"/>
    <property type="project" value="TreeGrafter"/>
</dbReference>
<dbReference type="STRING" id="307972.A0A2G8JRR4"/>
<dbReference type="EMBL" id="MRZV01001364">
    <property type="protein sequence ID" value="PIK38400.1"/>
    <property type="molecule type" value="Genomic_DNA"/>
</dbReference>
<dbReference type="PANTHER" id="PTHR10159">
    <property type="entry name" value="DUAL SPECIFICITY PROTEIN PHOSPHATASE"/>
    <property type="match status" value="1"/>
</dbReference>
<dbReference type="PROSITE" id="PS50056">
    <property type="entry name" value="TYR_PHOSPHATASE_2"/>
    <property type="match status" value="1"/>
</dbReference>
<dbReference type="Gene3D" id="3.90.190.10">
    <property type="entry name" value="Protein tyrosine phosphatase superfamily"/>
    <property type="match status" value="1"/>
</dbReference>
<dbReference type="SUPFAM" id="SSF52799">
    <property type="entry name" value="(Phosphotyrosine protein) phosphatases II"/>
    <property type="match status" value="1"/>
</dbReference>